<dbReference type="OrthoDB" id="6433762at2759"/>
<sequence>MYLISALIIFLISTVSQANDIGMIREEVELEDKAENKEESIAFESFGSPVYGPNEVLTSGSGKSGYTLPVPPTFMPPALPASYSAYITALGLGPSFNRYSIMPTPVPAAYASSYNGLAPYMPSIIAGLGNNAYGNLPFARFAYGGYPFGYPSFAGQAYRYTDVGYAPASVKSVAAPVSVPVPVAPTARAPFPPVDAKDASSRYGYGPAIAQRLTLY</sequence>
<dbReference type="EMBL" id="KK120847">
    <property type="protein sequence ID" value="KFM79201.1"/>
    <property type="molecule type" value="Genomic_DNA"/>
</dbReference>
<dbReference type="Proteomes" id="UP000054359">
    <property type="component" value="Unassembled WGS sequence"/>
</dbReference>
<dbReference type="AlphaFoldDB" id="A0A087UPB2"/>
<accession>A0A087UPB2</accession>
<keyword evidence="3" id="KW-1185">Reference proteome</keyword>
<feature type="chain" id="PRO_5001830719" evidence="1">
    <location>
        <begin position="19"/>
        <end position="216"/>
    </location>
</feature>
<proteinExistence type="predicted"/>
<evidence type="ECO:0000256" key="1">
    <source>
        <dbReference type="SAM" id="SignalP"/>
    </source>
</evidence>
<protein>
    <submittedName>
        <fullName evidence="2">Uncharacterized protein</fullName>
    </submittedName>
</protein>
<dbReference type="OMA" id="AYGAFPY"/>
<keyword evidence="1" id="KW-0732">Signal</keyword>
<feature type="non-terminal residue" evidence="2">
    <location>
        <position position="216"/>
    </location>
</feature>
<organism evidence="2 3">
    <name type="scientific">Stegodyphus mimosarum</name>
    <name type="common">African social velvet spider</name>
    <dbReference type="NCBI Taxonomy" id="407821"/>
    <lineage>
        <taxon>Eukaryota</taxon>
        <taxon>Metazoa</taxon>
        <taxon>Ecdysozoa</taxon>
        <taxon>Arthropoda</taxon>
        <taxon>Chelicerata</taxon>
        <taxon>Arachnida</taxon>
        <taxon>Araneae</taxon>
        <taxon>Araneomorphae</taxon>
        <taxon>Entelegynae</taxon>
        <taxon>Eresoidea</taxon>
        <taxon>Eresidae</taxon>
        <taxon>Stegodyphus</taxon>
    </lineage>
</organism>
<evidence type="ECO:0000313" key="3">
    <source>
        <dbReference type="Proteomes" id="UP000054359"/>
    </source>
</evidence>
<gene>
    <name evidence="2" type="ORF">X975_27123</name>
</gene>
<evidence type="ECO:0000313" key="2">
    <source>
        <dbReference type="EMBL" id="KFM79201.1"/>
    </source>
</evidence>
<reference evidence="2 3" key="1">
    <citation type="submission" date="2013-11" db="EMBL/GenBank/DDBJ databases">
        <title>Genome sequencing of Stegodyphus mimosarum.</title>
        <authorList>
            <person name="Bechsgaard J."/>
        </authorList>
    </citation>
    <scope>NUCLEOTIDE SEQUENCE [LARGE SCALE GENOMIC DNA]</scope>
</reference>
<name>A0A087UPB2_STEMI</name>
<feature type="signal peptide" evidence="1">
    <location>
        <begin position="1"/>
        <end position="18"/>
    </location>
</feature>